<evidence type="ECO:0000313" key="2">
    <source>
        <dbReference type="Proteomes" id="UP001055125"/>
    </source>
</evidence>
<dbReference type="EMBL" id="BPQP01000062">
    <property type="protein sequence ID" value="GJD96495.1"/>
    <property type="molecule type" value="Genomic_DNA"/>
</dbReference>
<organism evidence="1 2">
    <name type="scientific">Methylobacterium iners</name>
    <dbReference type="NCBI Taxonomy" id="418707"/>
    <lineage>
        <taxon>Bacteria</taxon>
        <taxon>Pseudomonadati</taxon>
        <taxon>Pseudomonadota</taxon>
        <taxon>Alphaproteobacteria</taxon>
        <taxon>Hyphomicrobiales</taxon>
        <taxon>Methylobacteriaceae</taxon>
        <taxon>Methylobacterium</taxon>
    </lineage>
</organism>
<name>A0ABQ4S481_9HYPH</name>
<keyword evidence="2" id="KW-1185">Reference proteome</keyword>
<proteinExistence type="predicted"/>
<evidence type="ECO:0008006" key="3">
    <source>
        <dbReference type="Google" id="ProtNLM"/>
    </source>
</evidence>
<protein>
    <recommendedName>
        <fullName evidence="3">Transcriptional regulator</fullName>
    </recommendedName>
</protein>
<reference evidence="1" key="2">
    <citation type="submission" date="2021-08" db="EMBL/GenBank/DDBJ databases">
        <authorList>
            <person name="Tani A."/>
            <person name="Ola A."/>
            <person name="Ogura Y."/>
            <person name="Katsura K."/>
            <person name="Hayashi T."/>
        </authorList>
    </citation>
    <scope>NUCLEOTIDE SEQUENCE</scope>
    <source>
        <strain evidence="1">DSM 19015</strain>
    </source>
</reference>
<dbReference type="Proteomes" id="UP001055125">
    <property type="component" value="Unassembled WGS sequence"/>
</dbReference>
<evidence type="ECO:0000313" key="1">
    <source>
        <dbReference type="EMBL" id="GJD96495.1"/>
    </source>
</evidence>
<comment type="caution">
    <text evidence="1">The sequence shown here is derived from an EMBL/GenBank/DDBJ whole genome shotgun (WGS) entry which is preliminary data.</text>
</comment>
<sequence length="39" mass="4143">MSPRNDAARALAERLVRETGRTLASIAAEAGVTERTVCV</sequence>
<accession>A0ABQ4S481</accession>
<gene>
    <name evidence="1" type="ORF">OCOJLMKI_3716</name>
</gene>
<reference evidence="1" key="1">
    <citation type="journal article" date="2021" name="Front. Microbiol.">
        <title>Comprehensive Comparative Genomics and Phenotyping of Methylobacterium Species.</title>
        <authorList>
            <person name="Alessa O."/>
            <person name="Ogura Y."/>
            <person name="Fujitani Y."/>
            <person name="Takami H."/>
            <person name="Hayashi T."/>
            <person name="Sahin N."/>
            <person name="Tani A."/>
        </authorList>
    </citation>
    <scope>NUCLEOTIDE SEQUENCE</scope>
    <source>
        <strain evidence="1">DSM 19015</strain>
    </source>
</reference>